<name>A0ACC0GD59_9ERIC</name>
<protein>
    <submittedName>
        <fullName evidence="1">Uncharacterized protein</fullName>
    </submittedName>
</protein>
<keyword evidence="2" id="KW-1185">Reference proteome</keyword>
<accession>A0ACC0GD59</accession>
<evidence type="ECO:0000313" key="2">
    <source>
        <dbReference type="Proteomes" id="UP001060215"/>
    </source>
</evidence>
<organism evidence="1 2">
    <name type="scientific">Camellia lanceoleosa</name>
    <dbReference type="NCBI Taxonomy" id="1840588"/>
    <lineage>
        <taxon>Eukaryota</taxon>
        <taxon>Viridiplantae</taxon>
        <taxon>Streptophyta</taxon>
        <taxon>Embryophyta</taxon>
        <taxon>Tracheophyta</taxon>
        <taxon>Spermatophyta</taxon>
        <taxon>Magnoliopsida</taxon>
        <taxon>eudicotyledons</taxon>
        <taxon>Gunneridae</taxon>
        <taxon>Pentapetalae</taxon>
        <taxon>asterids</taxon>
        <taxon>Ericales</taxon>
        <taxon>Theaceae</taxon>
        <taxon>Camellia</taxon>
    </lineage>
</organism>
<evidence type="ECO:0000313" key="1">
    <source>
        <dbReference type="EMBL" id="KAI7998468.1"/>
    </source>
</evidence>
<comment type="caution">
    <text evidence="1">The sequence shown here is derived from an EMBL/GenBank/DDBJ whole genome shotgun (WGS) entry which is preliminary data.</text>
</comment>
<proteinExistence type="predicted"/>
<sequence>MAKMTKIWSLQADFEALDIGNGFFIVKFDMMDDYTKVYTGGHWIAMDHYMTVRKWQQDFKSDDAEEDITAIWVRFPNLPIEYYNAKVLYHIAKALENPLKVDINTAMAAQGKYARVCIEIDLRKPLISHFTIGKYTYGVEYEHIHSLCFYYGKVGHQKKVCSDRPPTMMEKLIQQHSENDAETSMGQISKNQSLDQVMEDTEVG</sequence>
<gene>
    <name evidence="1" type="ORF">LOK49_LG10G02005</name>
</gene>
<reference evidence="1 2" key="1">
    <citation type="journal article" date="2022" name="Plant J.">
        <title>Chromosome-level genome of Camellia lanceoleosa provides a valuable resource for understanding genome evolution and self-incompatibility.</title>
        <authorList>
            <person name="Gong W."/>
            <person name="Xiao S."/>
            <person name="Wang L."/>
            <person name="Liao Z."/>
            <person name="Chang Y."/>
            <person name="Mo W."/>
            <person name="Hu G."/>
            <person name="Li W."/>
            <person name="Zhao G."/>
            <person name="Zhu H."/>
            <person name="Hu X."/>
            <person name="Ji K."/>
            <person name="Xiang X."/>
            <person name="Song Q."/>
            <person name="Yuan D."/>
            <person name="Jin S."/>
            <person name="Zhang L."/>
        </authorList>
    </citation>
    <scope>NUCLEOTIDE SEQUENCE [LARGE SCALE GENOMIC DNA]</scope>
    <source>
        <strain evidence="1">SQ_2022a</strain>
    </source>
</reference>
<dbReference type="EMBL" id="CM045767">
    <property type="protein sequence ID" value="KAI7998468.1"/>
    <property type="molecule type" value="Genomic_DNA"/>
</dbReference>
<dbReference type="Proteomes" id="UP001060215">
    <property type="component" value="Chromosome 10"/>
</dbReference>